<organism evidence="9 10">
    <name type="scientific">Neiella holothuriorum</name>
    <dbReference type="NCBI Taxonomy" id="2870530"/>
    <lineage>
        <taxon>Bacteria</taxon>
        <taxon>Pseudomonadati</taxon>
        <taxon>Pseudomonadota</taxon>
        <taxon>Gammaproteobacteria</taxon>
        <taxon>Alteromonadales</taxon>
        <taxon>Echinimonadaceae</taxon>
        <taxon>Neiella</taxon>
    </lineage>
</organism>
<proteinExistence type="inferred from homology"/>
<dbReference type="InterPro" id="IPR003783">
    <property type="entry name" value="Regulatory_RecX"/>
</dbReference>
<evidence type="ECO:0000256" key="1">
    <source>
        <dbReference type="ARBA" id="ARBA00004496"/>
    </source>
</evidence>
<accession>A0ABS7ECV5</accession>
<reference evidence="9" key="1">
    <citation type="submission" date="2021-07" db="EMBL/GenBank/DDBJ databases">
        <title>Neiella marina sp. nov., isolated from the intestinal content of sea cucumber Apostichopus japonicus.</title>
        <authorList>
            <person name="Bai X."/>
        </authorList>
    </citation>
    <scope>NUCLEOTIDE SEQUENCE</scope>
    <source>
        <strain evidence="9">126</strain>
    </source>
</reference>
<evidence type="ECO:0000259" key="8">
    <source>
        <dbReference type="Pfam" id="PF21982"/>
    </source>
</evidence>
<comment type="subcellular location">
    <subcellularLocation>
        <location evidence="1 5">Cytoplasm</location>
    </subcellularLocation>
</comment>
<dbReference type="InterPro" id="IPR053926">
    <property type="entry name" value="RecX_HTH_1st"/>
</dbReference>
<name>A0ABS7ECV5_9GAMM</name>
<dbReference type="Pfam" id="PF21981">
    <property type="entry name" value="RecX_HTH3"/>
    <property type="match status" value="1"/>
</dbReference>
<dbReference type="PANTHER" id="PTHR33602">
    <property type="entry name" value="REGULATORY PROTEIN RECX FAMILY PROTEIN"/>
    <property type="match status" value="1"/>
</dbReference>
<dbReference type="InterPro" id="IPR053924">
    <property type="entry name" value="RecX_HTH_2nd"/>
</dbReference>
<feature type="domain" description="RecX second three-helical" evidence="6">
    <location>
        <begin position="69"/>
        <end position="108"/>
    </location>
</feature>
<dbReference type="Pfam" id="PF02631">
    <property type="entry name" value="RecX_HTH2"/>
    <property type="match status" value="1"/>
</dbReference>
<evidence type="ECO:0000256" key="4">
    <source>
        <dbReference type="ARBA" id="ARBA00022490"/>
    </source>
</evidence>
<feature type="domain" description="RecX first three-helical" evidence="8">
    <location>
        <begin position="25"/>
        <end position="62"/>
    </location>
</feature>
<evidence type="ECO:0000256" key="2">
    <source>
        <dbReference type="ARBA" id="ARBA00009695"/>
    </source>
</evidence>
<comment type="caution">
    <text evidence="9">The sequence shown here is derived from an EMBL/GenBank/DDBJ whole genome shotgun (WGS) entry which is preliminary data.</text>
</comment>
<dbReference type="Proteomes" id="UP001166251">
    <property type="component" value="Unassembled WGS sequence"/>
</dbReference>
<comment type="function">
    <text evidence="5">Modulates RecA activity.</text>
</comment>
<evidence type="ECO:0000313" key="10">
    <source>
        <dbReference type="Proteomes" id="UP001166251"/>
    </source>
</evidence>
<dbReference type="InterPro" id="IPR036388">
    <property type="entry name" value="WH-like_DNA-bd_sf"/>
</dbReference>
<dbReference type="PANTHER" id="PTHR33602:SF1">
    <property type="entry name" value="REGULATORY PROTEIN RECX FAMILY PROTEIN"/>
    <property type="match status" value="1"/>
</dbReference>
<feature type="domain" description="RecX third three-helical" evidence="7">
    <location>
        <begin position="115"/>
        <end position="159"/>
    </location>
</feature>
<evidence type="ECO:0000259" key="6">
    <source>
        <dbReference type="Pfam" id="PF02631"/>
    </source>
</evidence>
<dbReference type="InterPro" id="IPR053925">
    <property type="entry name" value="RecX_HTH_3rd"/>
</dbReference>
<protein>
    <recommendedName>
        <fullName evidence="3 5">Regulatory protein RecX</fullName>
    </recommendedName>
</protein>
<keyword evidence="10" id="KW-1185">Reference proteome</keyword>
<evidence type="ECO:0000313" key="9">
    <source>
        <dbReference type="EMBL" id="MBW8189758.1"/>
    </source>
</evidence>
<dbReference type="HAMAP" id="MF_01114">
    <property type="entry name" value="RecX"/>
    <property type="match status" value="1"/>
</dbReference>
<evidence type="ECO:0000259" key="7">
    <source>
        <dbReference type="Pfam" id="PF21981"/>
    </source>
</evidence>
<gene>
    <name evidence="5" type="primary">recX</name>
    <name evidence="9" type="ORF">K0504_01810</name>
</gene>
<dbReference type="EMBL" id="JAHZSS010000001">
    <property type="protein sequence ID" value="MBW8189758.1"/>
    <property type="molecule type" value="Genomic_DNA"/>
</dbReference>
<evidence type="ECO:0000256" key="3">
    <source>
        <dbReference type="ARBA" id="ARBA00018111"/>
    </source>
</evidence>
<comment type="similarity">
    <text evidence="2 5">Belongs to the RecX family.</text>
</comment>
<keyword evidence="4 5" id="KW-0963">Cytoplasm</keyword>
<dbReference type="Gene3D" id="1.10.10.10">
    <property type="entry name" value="Winged helix-like DNA-binding domain superfamily/Winged helix DNA-binding domain"/>
    <property type="match status" value="3"/>
</dbReference>
<evidence type="ECO:0000256" key="5">
    <source>
        <dbReference type="HAMAP-Rule" id="MF_01114"/>
    </source>
</evidence>
<sequence length="163" mass="19532">MKANKLNKSLPFKDVDPHSLPEAVQSASAILARRDHCRQELSLKLQQRGFHPETITQTLQYCEQQNWLNEAEYARIYVRVRSERGYGPLRVRQELLQKCVPSDDIEQAFNEFEGDWFELARDQRIKRFGDFWPDDFKLKLKQQNYLYRRGFDQEQIRYACTNQ</sequence>
<dbReference type="RefSeq" id="WP_220102421.1">
    <property type="nucleotide sequence ID" value="NZ_JAHZSS010000001.1"/>
</dbReference>
<dbReference type="Pfam" id="PF21982">
    <property type="entry name" value="RecX_HTH1"/>
    <property type="match status" value="1"/>
</dbReference>